<organism evidence="4 5">
    <name type="scientific">Corynespora cassiicola Philippines</name>
    <dbReference type="NCBI Taxonomy" id="1448308"/>
    <lineage>
        <taxon>Eukaryota</taxon>
        <taxon>Fungi</taxon>
        <taxon>Dikarya</taxon>
        <taxon>Ascomycota</taxon>
        <taxon>Pezizomycotina</taxon>
        <taxon>Dothideomycetes</taxon>
        <taxon>Pleosporomycetidae</taxon>
        <taxon>Pleosporales</taxon>
        <taxon>Corynesporascaceae</taxon>
        <taxon>Corynespora</taxon>
    </lineage>
</organism>
<dbReference type="CDD" id="cd03139">
    <property type="entry name" value="GATase1_PfpI_2"/>
    <property type="match status" value="1"/>
</dbReference>
<name>A0A2T2NE97_CORCC</name>
<dbReference type="PANTHER" id="PTHR43130:SF15">
    <property type="entry name" value="THIJ_PFPI FAMILY PROTEIN (AFU_ORTHOLOGUE AFUA_5G14240)"/>
    <property type="match status" value="1"/>
</dbReference>
<evidence type="ECO:0000256" key="1">
    <source>
        <dbReference type="SAM" id="MobiDB-lite"/>
    </source>
</evidence>
<dbReference type="Pfam" id="PF01965">
    <property type="entry name" value="DJ-1_PfpI"/>
    <property type="match status" value="1"/>
</dbReference>
<dbReference type="Proteomes" id="UP000240883">
    <property type="component" value="Unassembled WGS sequence"/>
</dbReference>
<gene>
    <name evidence="4" type="ORF">BS50DRAFT_529698</name>
</gene>
<keyword evidence="4" id="KW-0808">Transferase</keyword>
<feature type="non-terminal residue" evidence="4">
    <location>
        <position position="313"/>
    </location>
</feature>
<keyword evidence="5" id="KW-1185">Reference proteome</keyword>
<evidence type="ECO:0000259" key="3">
    <source>
        <dbReference type="Pfam" id="PF01965"/>
    </source>
</evidence>
<feature type="compositionally biased region" description="Low complexity" evidence="1">
    <location>
        <begin position="146"/>
        <end position="169"/>
    </location>
</feature>
<proteinExistence type="predicted"/>
<sequence>MRYSTFASLLAALPAALAAPEQPEIQNTTALPTHFGLLLFPHFQALDAFGPMDVLNTLAMLYKNNTMHLSIISKTMDPVFTAMEPTERSMKMNMTHNAFGQKVVPTHTIKDVLANGGKCLEGSLGHQAHGGPGHVQARHEGHDHAAPASSSVPAAPGAPAVPAPDAGMPAADDKGAIEVLIVPGGGGTREPMTEEIEFVKQMYPKLKYIISVCTGASILARAGILDGKKATTNKRAWEWATGTGPKTEWVGAARWVEDGNIWSSSGISAGIDVTYAWIGKVYGEEVADYVAQSSEYERWTDAGNDPFAQIWDV</sequence>
<dbReference type="Gene3D" id="3.40.50.880">
    <property type="match status" value="2"/>
</dbReference>
<feature type="region of interest" description="Disordered" evidence="1">
    <location>
        <begin position="123"/>
        <end position="169"/>
    </location>
</feature>
<evidence type="ECO:0000313" key="4">
    <source>
        <dbReference type="EMBL" id="PSN63762.1"/>
    </source>
</evidence>
<dbReference type="SUPFAM" id="SSF52317">
    <property type="entry name" value="Class I glutamine amidotransferase-like"/>
    <property type="match status" value="1"/>
</dbReference>
<feature type="chain" id="PRO_5015703233" evidence="2">
    <location>
        <begin position="19"/>
        <end position="313"/>
    </location>
</feature>
<dbReference type="PANTHER" id="PTHR43130">
    <property type="entry name" value="ARAC-FAMILY TRANSCRIPTIONAL REGULATOR"/>
    <property type="match status" value="1"/>
</dbReference>
<evidence type="ECO:0000256" key="2">
    <source>
        <dbReference type="SAM" id="SignalP"/>
    </source>
</evidence>
<dbReference type="InterPro" id="IPR052158">
    <property type="entry name" value="INH-QAR"/>
</dbReference>
<dbReference type="EMBL" id="KZ678139">
    <property type="protein sequence ID" value="PSN63762.1"/>
    <property type="molecule type" value="Genomic_DNA"/>
</dbReference>
<dbReference type="InterPro" id="IPR029062">
    <property type="entry name" value="Class_I_gatase-like"/>
</dbReference>
<evidence type="ECO:0000313" key="5">
    <source>
        <dbReference type="Proteomes" id="UP000240883"/>
    </source>
</evidence>
<keyword evidence="2" id="KW-0732">Signal</keyword>
<dbReference type="GO" id="GO:0016740">
    <property type="term" value="F:transferase activity"/>
    <property type="evidence" value="ECO:0007669"/>
    <property type="project" value="UniProtKB-KW"/>
</dbReference>
<keyword evidence="4" id="KW-0315">Glutamine amidotransferase</keyword>
<feature type="domain" description="DJ-1/PfpI" evidence="3">
    <location>
        <begin position="174"/>
        <end position="273"/>
    </location>
</feature>
<dbReference type="STRING" id="1448308.A0A2T2NE97"/>
<protein>
    <submittedName>
        <fullName evidence="4">Class I glutamine amidotransferase-like protein</fullName>
    </submittedName>
</protein>
<dbReference type="InterPro" id="IPR002818">
    <property type="entry name" value="DJ-1/PfpI"/>
</dbReference>
<feature type="signal peptide" evidence="2">
    <location>
        <begin position="1"/>
        <end position="18"/>
    </location>
</feature>
<dbReference type="OrthoDB" id="543156at2759"/>
<reference evidence="4 5" key="1">
    <citation type="journal article" date="2018" name="Front. Microbiol.">
        <title>Genome-Wide Analysis of Corynespora cassiicola Leaf Fall Disease Putative Effectors.</title>
        <authorList>
            <person name="Lopez D."/>
            <person name="Ribeiro S."/>
            <person name="Label P."/>
            <person name="Fumanal B."/>
            <person name="Venisse J.S."/>
            <person name="Kohler A."/>
            <person name="de Oliveira R.R."/>
            <person name="Labutti K."/>
            <person name="Lipzen A."/>
            <person name="Lail K."/>
            <person name="Bauer D."/>
            <person name="Ohm R.A."/>
            <person name="Barry K.W."/>
            <person name="Spatafora J."/>
            <person name="Grigoriev I.V."/>
            <person name="Martin F.M."/>
            <person name="Pujade-Renaud V."/>
        </authorList>
    </citation>
    <scope>NUCLEOTIDE SEQUENCE [LARGE SCALE GENOMIC DNA]</scope>
    <source>
        <strain evidence="4 5">Philippines</strain>
    </source>
</reference>
<accession>A0A2T2NE97</accession>
<dbReference type="AlphaFoldDB" id="A0A2T2NE97"/>